<dbReference type="GO" id="GO:0046872">
    <property type="term" value="F:metal ion binding"/>
    <property type="evidence" value="ECO:0007669"/>
    <property type="project" value="UniProtKB-KW"/>
</dbReference>
<dbReference type="AlphaFoldDB" id="A0A2W4XP00"/>
<dbReference type="GO" id="GO:0005524">
    <property type="term" value="F:ATP binding"/>
    <property type="evidence" value="ECO:0007669"/>
    <property type="project" value="UniProtKB-KW"/>
</dbReference>
<comment type="caution">
    <text evidence="6">The sequence shown here is derived from an EMBL/GenBank/DDBJ whole genome shotgun (WGS) entry which is preliminary data.</text>
</comment>
<dbReference type="EC" id="6.3.3.2" evidence="5"/>
<keyword evidence="5" id="KW-0460">Magnesium</keyword>
<comment type="catalytic activity">
    <reaction evidence="5">
        <text>(6S)-5-formyl-5,6,7,8-tetrahydrofolate + ATP = (6R)-5,10-methenyltetrahydrofolate + ADP + phosphate</text>
        <dbReference type="Rhea" id="RHEA:10488"/>
        <dbReference type="ChEBI" id="CHEBI:30616"/>
        <dbReference type="ChEBI" id="CHEBI:43474"/>
        <dbReference type="ChEBI" id="CHEBI:57455"/>
        <dbReference type="ChEBI" id="CHEBI:57457"/>
        <dbReference type="ChEBI" id="CHEBI:456216"/>
        <dbReference type="EC" id="6.3.3.2"/>
    </reaction>
</comment>
<keyword evidence="2 4" id="KW-0547">Nucleotide-binding</keyword>
<protein>
    <recommendedName>
        <fullName evidence="5">5-formyltetrahydrofolate cyclo-ligase</fullName>
        <ecNumber evidence="5">6.3.3.2</ecNumber>
    </recommendedName>
</protein>
<proteinExistence type="inferred from homology"/>
<dbReference type="InterPro" id="IPR002698">
    <property type="entry name" value="FTHF_cligase"/>
</dbReference>
<feature type="binding site" evidence="4">
    <location>
        <begin position="140"/>
        <end position="148"/>
    </location>
    <ligand>
        <name>ATP</name>
        <dbReference type="ChEBI" id="CHEBI:30616"/>
    </ligand>
</feature>
<keyword evidence="6" id="KW-0436">Ligase</keyword>
<evidence type="ECO:0000256" key="5">
    <source>
        <dbReference type="RuleBase" id="RU361279"/>
    </source>
</evidence>
<dbReference type="Proteomes" id="UP000249467">
    <property type="component" value="Unassembled WGS sequence"/>
</dbReference>
<evidence type="ECO:0000256" key="3">
    <source>
        <dbReference type="ARBA" id="ARBA00022840"/>
    </source>
</evidence>
<dbReference type="NCBIfam" id="TIGR02727">
    <property type="entry name" value="MTHFS_bact"/>
    <property type="match status" value="1"/>
</dbReference>
<comment type="similarity">
    <text evidence="1 5">Belongs to the 5-formyltetrahydrofolate cyclo-ligase family.</text>
</comment>
<feature type="binding site" evidence="4">
    <location>
        <position position="63"/>
    </location>
    <ligand>
        <name>substrate</name>
    </ligand>
</feature>
<dbReference type="Gene3D" id="3.40.50.10420">
    <property type="entry name" value="NagB/RpiA/CoA transferase-like"/>
    <property type="match status" value="1"/>
</dbReference>
<keyword evidence="3 4" id="KW-0067">ATP-binding</keyword>
<dbReference type="PANTHER" id="PTHR23407:SF1">
    <property type="entry name" value="5-FORMYLTETRAHYDROFOLATE CYCLO-LIGASE"/>
    <property type="match status" value="1"/>
</dbReference>
<evidence type="ECO:0000256" key="1">
    <source>
        <dbReference type="ARBA" id="ARBA00010638"/>
    </source>
</evidence>
<dbReference type="PIRSF" id="PIRSF006806">
    <property type="entry name" value="FTHF_cligase"/>
    <property type="match status" value="1"/>
</dbReference>
<feature type="binding site" evidence="4">
    <location>
        <begin position="12"/>
        <end position="16"/>
    </location>
    <ligand>
        <name>ATP</name>
        <dbReference type="ChEBI" id="CHEBI:30616"/>
    </ligand>
</feature>
<reference evidence="6 7" key="1">
    <citation type="submission" date="2018-04" db="EMBL/GenBank/DDBJ databases">
        <authorList>
            <person name="Go L.Y."/>
            <person name="Mitchell J.A."/>
        </authorList>
    </citation>
    <scope>NUCLEOTIDE SEQUENCE [LARGE SCALE GENOMIC DNA]</scope>
    <source>
        <strain evidence="6">ULC066bin1</strain>
    </source>
</reference>
<evidence type="ECO:0000313" key="6">
    <source>
        <dbReference type="EMBL" id="PZO37331.1"/>
    </source>
</evidence>
<evidence type="ECO:0000256" key="4">
    <source>
        <dbReference type="PIRSR" id="PIRSR006806-1"/>
    </source>
</evidence>
<dbReference type="Pfam" id="PF01812">
    <property type="entry name" value="5-FTHF_cyc-lig"/>
    <property type="match status" value="1"/>
</dbReference>
<evidence type="ECO:0000256" key="2">
    <source>
        <dbReference type="ARBA" id="ARBA00022741"/>
    </source>
</evidence>
<accession>A0A2W4XP00</accession>
<name>A0A2W4XP00_9CYAN</name>
<dbReference type="SUPFAM" id="SSF100950">
    <property type="entry name" value="NagB/RpiA/CoA transferase-like"/>
    <property type="match status" value="1"/>
</dbReference>
<dbReference type="PANTHER" id="PTHR23407">
    <property type="entry name" value="ATPASE INHIBITOR/5-FORMYLTETRAHYDROFOLATE CYCLO-LIGASE"/>
    <property type="match status" value="1"/>
</dbReference>
<organism evidence="6 7">
    <name type="scientific">Pseudanabaena frigida</name>
    <dbReference type="NCBI Taxonomy" id="945775"/>
    <lineage>
        <taxon>Bacteria</taxon>
        <taxon>Bacillati</taxon>
        <taxon>Cyanobacteriota</taxon>
        <taxon>Cyanophyceae</taxon>
        <taxon>Pseudanabaenales</taxon>
        <taxon>Pseudanabaenaceae</taxon>
        <taxon>Pseudanabaena</taxon>
    </lineage>
</organism>
<sequence>MTDTPQSKQQLKKQLRKDLLIKRHQIPYKIWQQKSQALGDHLSNWQIFQQAQNILAFTSFRQEPDLSSLWQRFPDKIWGFSRCITKELIWHQVAIADFESNMRSGAFGILEPRHDSPIMDLENIDLILIPAVACDRRGYRLGYGGGFYDRWLPNSSGLKVGIVFEEFHLEDLPRDIWDVPLEAIVTDKSIQIP</sequence>
<comment type="cofactor">
    <cofactor evidence="5">
        <name>Mg(2+)</name>
        <dbReference type="ChEBI" id="CHEBI:18420"/>
    </cofactor>
</comment>
<keyword evidence="5" id="KW-0479">Metal-binding</keyword>
<dbReference type="GO" id="GO:0035999">
    <property type="term" value="P:tetrahydrofolate interconversion"/>
    <property type="evidence" value="ECO:0007669"/>
    <property type="project" value="TreeGrafter"/>
</dbReference>
<dbReference type="GO" id="GO:0009396">
    <property type="term" value="P:folic acid-containing compound biosynthetic process"/>
    <property type="evidence" value="ECO:0007669"/>
    <property type="project" value="TreeGrafter"/>
</dbReference>
<dbReference type="InterPro" id="IPR024185">
    <property type="entry name" value="FTHF_cligase-like_sf"/>
</dbReference>
<dbReference type="GO" id="GO:0030272">
    <property type="term" value="F:5-formyltetrahydrofolate cyclo-ligase activity"/>
    <property type="evidence" value="ECO:0007669"/>
    <property type="project" value="UniProtKB-EC"/>
</dbReference>
<dbReference type="InterPro" id="IPR037171">
    <property type="entry name" value="NagB/RpiA_transferase-like"/>
</dbReference>
<evidence type="ECO:0000313" key="7">
    <source>
        <dbReference type="Proteomes" id="UP000249467"/>
    </source>
</evidence>
<dbReference type="EMBL" id="QBML01000032">
    <property type="protein sequence ID" value="PZO37331.1"/>
    <property type="molecule type" value="Genomic_DNA"/>
</dbReference>
<reference evidence="6 7" key="2">
    <citation type="submission" date="2018-06" db="EMBL/GenBank/DDBJ databases">
        <title>Metagenomic assembly of (sub)arctic Cyanobacteria and their associated microbiome from non-axenic cultures.</title>
        <authorList>
            <person name="Baurain D."/>
        </authorList>
    </citation>
    <scope>NUCLEOTIDE SEQUENCE [LARGE SCALE GENOMIC DNA]</scope>
    <source>
        <strain evidence="6">ULC066bin1</strain>
    </source>
</reference>
<gene>
    <name evidence="6" type="ORF">DCF19_19080</name>
</gene>